<dbReference type="Pfam" id="PF02515">
    <property type="entry name" value="CoA_transf_3"/>
    <property type="match status" value="1"/>
</dbReference>
<protein>
    <submittedName>
        <fullName evidence="2">CoA transferase</fullName>
    </submittedName>
</protein>
<dbReference type="InterPro" id="IPR003673">
    <property type="entry name" value="CoA-Trfase_fam_III"/>
</dbReference>
<dbReference type="Gene3D" id="3.30.1540.10">
    <property type="entry name" value="formyl-coa transferase, domain 3"/>
    <property type="match status" value="1"/>
</dbReference>
<accession>A0A4Y9KTZ1</accession>
<dbReference type="AlphaFoldDB" id="A0A4Y9KTZ1"/>
<name>A0A4Y9KTZ1_9BRAD</name>
<sequence length="101" mass="11228">AEIEKRTVTKSTEAWVRELNEAGVPCGPIYAIDQMFEDAQVKHLGIAQDVPNEEGRQIRLVGQPVTLSRTPSKMVARPPEFGEQADEVLKEFGFDADEIAM</sequence>
<reference evidence="2 3" key="1">
    <citation type="submission" date="2019-03" db="EMBL/GenBank/DDBJ databases">
        <title>Bradyrhizobium strains diversity isolated from Chamaecrista fasciculata.</title>
        <authorList>
            <person name="Urquiaga M.C.O."/>
            <person name="Hungria M."/>
            <person name="Delamuta J.R.M."/>
        </authorList>
    </citation>
    <scope>NUCLEOTIDE SEQUENCE [LARGE SCALE GENOMIC DNA]</scope>
    <source>
        <strain evidence="2 3">CNPSo 3424</strain>
    </source>
</reference>
<dbReference type="InterPro" id="IPR050483">
    <property type="entry name" value="CoA-transferase_III_domain"/>
</dbReference>
<dbReference type="PANTHER" id="PTHR48207:SF3">
    <property type="entry name" value="SUCCINATE--HYDROXYMETHYLGLUTARATE COA-TRANSFERASE"/>
    <property type="match status" value="1"/>
</dbReference>
<gene>
    <name evidence="2" type="ORF">E4K66_38035</name>
</gene>
<evidence type="ECO:0000313" key="3">
    <source>
        <dbReference type="Proteomes" id="UP000298225"/>
    </source>
</evidence>
<feature type="non-terminal residue" evidence="2">
    <location>
        <position position="1"/>
    </location>
</feature>
<evidence type="ECO:0000313" key="2">
    <source>
        <dbReference type="EMBL" id="TFV29389.1"/>
    </source>
</evidence>
<proteinExistence type="predicted"/>
<evidence type="ECO:0000256" key="1">
    <source>
        <dbReference type="ARBA" id="ARBA00022679"/>
    </source>
</evidence>
<dbReference type="RefSeq" id="WP_209311904.1">
    <property type="nucleotide sequence ID" value="NZ_SPQU01000055.1"/>
</dbReference>
<comment type="caution">
    <text evidence="2">The sequence shown here is derived from an EMBL/GenBank/DDBJ whole genome shotgun (WGS) entry which is preliminary data.</text>
</comment>
<keyword evidence="1 2" id="KW-0808">Transferase</keyword>
<dbReference type="SUPFAM" id="SSF89796">
    <property type="entry name" value="CoA-transferase family III (CaiB/BaiF)"/>
    <property type="match status" value="1"/>
</dbReference>
<dbReference type="InterPro" id="IPR023606">
    <property type="entry name" value="CoA-Trfase_III_dom_1_sf"/>
</dbReference>
<dbReference type="InterPro" id="IPR044855">
    <property type="entry name" value="CoA-Trfase_III_dom3_sf"/>
</dbReference>
<dbReference type="Proteomes" id="UP000298225">
    <property type="component" value="Unassembled WGS sequence"/>
</dbReference>
<dbReference type="PANTHER" id="PTHR48207">
    <property type="entry name" value="SUCCINATE--HYDROXYMETHYLGLUTARATE COA-TRANSFERASE"/>
    <property type="match status" value="1"/>
</dbReference>
<dbReference type="GO" id="GO:0008410">
    <property type="term" value="F:CoA-transferase activity"/>
    <property type="evidence" value="ECO:0007669"/>
    <property type="project" value="TreeGrafter"/>
</dbReference>
<dbReference type="EMBL" id="SPQU01000055">
    <property type="protein sequence ID" value="TFV29389.1"/>
    <property type="molecule type" value="Genomic_DNA"/>
</dbReference>
<organism evidence="2 3">
    <name type="scientific">Bradyrhizobium frederickii</name>
    <dbReference type="NCBI Taxonomy" id="2560054"/>
    <lineage>
        <taxon>Bacteria</taxon>
        <taxon>Pseudomonadati</taxon>
        <taxon>Pseudomonadota</taxon>
        <taxon>Alphaproteobacteria</taxon>
        <taxon>Hyphomicrobiales</taxon>
        <taxon>Nitrobacteraceae</taxon>
        <taxon>Bradyrhizobium</taxon>
    </lineage>
</organism>
<dbReference type="Gene3D" id="3.40.50.10540">
    <property type="entry name" value="Crotonobetainyl-coa:carnitine coa-transferase, domain 1"/>
    <property type="match status" value="1"/>
</dbReference>
<keyword evidence="3" id="KW-1185">Reference proteome</keyword>